<evidence type="ECO:0000313" key="1">
    <source>
        <dbReference type="EMBL" id="NMO75811.1"/>
    </source>
</evidence>
<name>A0A7Y0PL06_9BACI</name>
<reference evidence="1 2" key="1">
    <citation type="submission" date="2020-04" db="EMBL/GenBank/DDBJ databases">
        <title>Bacillus sp. UniB3 isolated from commercial digestive syrup.</title>
        <authorList>
            <person name="Thorat V."/>
            <person name="Kirdat K."/>
            <person name="Tiwarekar B."/>
            <person name="Yadav A."/>
        </authorList>
    </citation>
    <scope>NUCLEOTIDE SEQUENCE [LARGE SCALE GENOMIC DNA]</scope>
    <source>
        <strain evidence="1 2">UniB3</strain>
    </source>
</reference>
<dbReference type="Proteomes" id="UP000588491">
    <property type="component" value="Unassembled WGS sequence"/>
</dbReference>
<keyword evidence="2" id="KW-1185">Reference proteome</keyword>
<accession>A0A7Y0PL06</accession>
<protein>
    <submittedName>
        <fullName evidence="1">Uncharacterized protein</fullName>
    </submittedName>
</protein>
<proteinExistence type="predicted"/>
<comment type="caution">
    <text evidence="1">The sequence shown here is derived from an EMBL/GenBank/DDBJ whole genome shotgun (WGS) entry which is preliminary data.</text>
</comment>
<dbReference type="EMBL" id="JABBPK010000001">
    <property type="protein sequence ID" value="NMO75811.1"/>
    <property type="molecule type" value="Genomic_DNA"/>
</dbReference>
<dbReference type="RefSeq" id="WP_169187696.1">
    <property type="nucleotide sequence ID" value="NZ_JABBPK010000001.1"/>
</dbReference>
<sequence length="145" mass="16841">MIRVALNFAIMLEQVKEKGFMEEEIIQALETDDFVFFENCGNGLPDWETLFSYYKENREGVKAIISDDYEITFLTKGALKRLLLLKYQLAEGRDYEDRGEILGTITLSKESFQQFTKIVAKNWTFVVLEENTDNAIFDIKLSVND</sequence>
<organism evidence="1 2">
    <name type="scientific">Niallia alba</name>
    <dbReference type="NCBI Taxonomy" id="2729105"/>
    <lineage>
        <taxon>Bacteria</taxon>
        <taxon>Bacillati</taxon>
        <taxon>Bacillota</taxon>
        <taxon>Bacilli</taxon>
        <taxon>Bacillales</taxon>
        <taxon>Bacillaceae</taxon>
        <taxon>Niallia</taxon>
    </lineage>
</organism>
<evidence type="ECO:0000313" key="2">
    <source>
        <dbReference type="Proteomes" id="UP000588491"/>
    </source>
</evidence>
<dbReference type="AlphaFoldDB" id="A0A7Y0PL06"/>
<gene>
    <name evidence="1" type="ORF">HHU08_02000</name>
</gene>